<name>D9XKF2_9ACTN</name>
<organism evidence="1 2">
    <name type="scientific">Streptomyces griseoflavus Tu4000</name>
    <dbReference type="NCBI Taxonomy" id="467200"/>
    <lineage>
        <taxon>Bacteria</taxon>
        <taxon>Bacillati</taxon>
        <taxon>Actinomycetota</taxon>
        <taxon>Actinomycetes</taxon>
        <taxon>Kitasatosporales</taxon>
        <taxon>Streptomycetaceae</taxon>
        <taxon>Streptomyces</taxon>
    </lineage>
</organism>
<dbReference type="Pfam" id="PF19711">
    <property type="entry name" value="DUF6207"/>
    <property type="match status" value="1"/>
</dbReference>
<dbReference type="AlphaFoldDB" id="D9XKF2"/>
<sequence>MRPGSPKKQRADRTPYSQAVRLREVSTHAPPYPVRVKLPGVENFGRRQSVVPSMRPINDAHVTEPGLAVVEVAAADDETAFAVQELLATRCAVAAADRTTHEPGEPGVRLRCFLDLRQQPDA</sequence>
<protein>
    <submittedName>
        <fullName evidence="1">Uncharacterized protein</fullName>
    </submittedName>
</protein>
<keyword evidence="2" id="KW-1185">Reference proteome</keyword>
<reference evidence="1" key="1">
    <citation type="submission" date="2009-02" db="EMBL/GenBank/DDBJ databases">
        <title>Annotation of Streptomyces griseoflavus strain Tu4000.</title>
        <authorList>
            <consortium name="The Broad Institute Genome Sequencing Platform"/>
            <consortium name="Broad Institute Microbial Sequencing Center"/>
            <person name="Fischbach M."/>
            <person name="Godfrey P."/>
            <person name="Ward D."/>
            <person name="Young S."/>
            <person name="Zeng Q."/>
            <person name="Koehrsen M."/>
            <person name="Alvarado L."/>
            <person name="Berlin A.M."/>
            <person name="Bochicchio J."/>
            <person name="Borenstein D."/>
            <person name="Chapman S.B."/>
            <person name="Chen Z."/>
            <person name="Engels R."/>
            <person name="Freedman E."/>
            <person name="Gellesch M."/>
            <person name="Goldberg J."/>
            <person name="Griggs A."/>
            <person name="Gujja S."/>
            <person name="Heilman E.R."/>
            <person name="Heiman D.I."/>
            <person name="Hepburn T.A."/>
            <person name="Howarth C."/>
            <person name="Jen D."/>
            <person name="Larson L."/>
            <person name="Lewis B."/>
            <person name="Mehta T."/>
            <person name="Park D."/>
            <person name="Pearson M."/>
            <person name="Richards J."/>
            <person name="Roberts A."/>
            <person name="Saif S."/>
            <person name="Shea T.D."/>
            <person name="Shenoy N."/>
            <person name="Sisk P."/>
            <person name="Stolte C."/>
            <person name="Sykes S.N."/>
            <person name="Thomson T."/>
            <person name="Walk T."/>
            <person name="White J."/>
            <person name="Yandava C."/>
            <person name="Straight P."/>
            <person name="Clardy J."/>
            <person name="Hung D."/>
            <person name="Kolter R."/>
            <person name="Mekalanos J."/>
            <person name="Walker S."/>
            <person name="Walsh C.T."/>
            <person name="Wieland-Brown L.C."/>
            <person name="Haas B."/>
            <person name="Nusbaum C."/>
            <person name="Birren B."/>
        </authorList>
    </citation>
    <scope>NUCLEOTIDE SEQUENCE [LARGE SCALE GENOMIC DNA]</scope>
    <source>
        <strain evidence="1">Tu4000</strain>
    </source>
</reference>
<proteinExistence type="predicted"/>
<dbReference type="InterPro" id="IPR045775">
    <property type="entry name" value="DUF6207"/>
</dbReference>
<dbReference type="eggNOG" id="ENOG50306DE">
    <property type="taxonomic scope" value="Bacteria"/>
</dbReference>
<dbReference type="EMBL" id="GG657758">
    <property type="protein sequence ID" value="EFL37314.1"/>
    <property type="molecule type" value="Genomic_DNA"/>
</dbReference>
<dbReference type="Proteomes" id="UP000002968">
    <property type="component" value="Unassembled WGS sequence"/>
</dbReference>
<accession>D9XKF2</accession>
<dbReference type="HOGENOM" id="CLU_2025433_0_0_11"/>
<evidence type="ECO:0000313" key="2">
    <source>
        <dbReference type="Proteomes" id="UP000002968"/>
    </source>
</evidence>
<evidence type="ECO:0000313" key="1">
    <source>
        <dbReference type="EMBL" id="EFL37314.1"/>
    </source>
</evidence>
<gene>
    <name evidence="1" type="ORF">SSRG_00118</name>
</gene>